<proteinExistence type="predicted"/>
<accession>A0A8T0XF98</accession>
<evidence type="ECO:0000256" key="1">
    <source>
        <dbReference type="SAM" id="MobiDB-lite"/>
    </source>
</evidence>
<feature type="compositionally biased region" description="Acidic residues" evidence="1">
    <location>
        <begin position="72"/>
        <end position="81"/>
    </location>
</feature>
<dbReference type="EMBL" id="CM029037">
    <property type="protein sequence ID" value="KAG2656576.1"/>
    <property type="molecule type" value="Genomic_DNA"/>
</dbReference>
<evidence type="ECO:0000256" key="2">
    <source>
        <dbReference type="SAM" id="SignalP"/>
    </source>
</evidence>
<organism evidence="3 4">
    <name type="scientific">Panicum virgatum</name>
    <name type="common">Blackwell switchgrass</name>
    <dbReference type="NCBI Taxonomy" id="38727"/>
    <lineage>
        <taxon>Eukaryota</taxon>
        <taxon>Viridiplantae</taxon>
        <taxon>Streptophyta</taxon>
        <taxon>Embryophyta</taxon>
        <taxon>Tracheophyta</taxon>
        <taxon>Spermatophyta</taxon>
        <taxon>Magnoliopsida</taxon>
        <taxon>Liliopsida</taxon>
        <taxon>Poales</taxon>
        <taxon>Poaceae</taxon>
        <taxon>PACMAD clade</taxon>
        <taxon>Panicoideae</taxon>
        <taxon>Panicodae</taxon>
        <taxon>Paniceae</taxon>
        <taxon>Panicinae</taxon>
        <taxon>Panicum</taxon>
        <taxon>Panicum sect. Hiantes</taxon>
    </lineage>
</organism>
<feature type="signal peptide" evidence="2">
    <location>
        <begin position="1"/>
        <end position="32"/>
    </location>
</feature>
<dbReference type="InterPro" id="IPR006311">
    <property type="entry name" value="TAT_signal"/>
</dbReference>
<keyword evidence="4" id="KW-1185">Reference proteome</keyword>
<sequence length="95" mass="9336">MAPSTRARLLLAAAALAVACALLAATPAGADAAPVEGLPPALGASVFGCNPATDKTCKPEGPKLLPGGGVDIDGDGDEDELPGFNPHFNILGHAH</sequence>
<dbReference type="PROSITE" id="PS51257">
    <property type="entry name" value="PROKAR_LIPOPROTEIN"/>
    <property type="match status" value="1"/>
</dbReference>
<keyword evidence="2" id="KW-0732">Signal</keyword>
<comment type="caution">
    <text evidence="3">The sequence shown here is derived from an EMBL/GenBank/DDBJ whole genome shotgun (WGS) entry which is preliminary data.</text>
</comment>
<reference evidence="3" key="1">
    <citation type="submission" date="2020-05" db="EMBL/GenBank/DDBJ databases">
        <title>WGS assembly of Panicum virgatum.</title>
        <authorList>
            <person name="Lovell J.T."/>
            <person name="Jenkins J."/>
            <person name="Shu S."/>
            <person name="Juenger T.E."/>
            <person name="Schmutz J."/>
        </authorList>
    </citation>
    <scope>NUCLEOTIDE SEQUENCE</scope>
    <source>
        <strain evidence="3">AP13</strain>
    </source>
</reference>
<name>A0A8T0XF98_PANVG</name>
<dbReference type="AlphaFoldDB" id="A0A8T0XF98"/>
<feature type="chain" id="PRO_5035803324" evidence="2">
    <location>
        <begin position="33"/>
        <end position="95"/>
    </location>
</feature>
<evidence type="ECO:0000313" key="3">
    <source>
        <dbReference type="EMBL" id="KAG2656576.1"/>
    </source>
</evidence>
<dbReference type="Proteomes" id="UP000823388">
    <property type="component" value="Chromosome 1K"/>
</dbReference>
<dbReference type="PROSITE" id="PS51318">
    <property type="entry name" value="TAT"/>
    <property type="match status" value="1"/>
</dbReference>
<protein>
    <submittedName>
        <fullName evidence="3">Uncharacterized protein</fullName>
    </submittedName>
</protein>
<evidence type="ECO:0000313" key="4">
    <source>
        <dbReference type="Proteomes" id="UP000823388"/>
    </source>
</evidence>
<feature type="region of interest" description="Disordered" evidence="1">
    <location>
        <begin position="57"/>
        <end position="85"/>
    </location>
</feature>
<gene>
    <name evidence="3" type="ORF">PVAP13_1KG094300</name>
</gene>